<dbReference type="AlphaFoldDB" id="K1TVA7"/>
<evidence type="ECO:0000313" key="2">
    <source>
        <dbReference type="EMBL" id="EKC71554.1"/>
    </source>
</evidence>
<dbReference type="Pfam" id="PF02767">
    <property type="entry name" value="DNA_pol3_beta_2"/>
    <property type="match status" value="1"/>
</dbReference>
<comment type="caution">
    <text evidence="2">The sequence shown here is derived from an EMBL/GenBank/DDBJ whole genome shotgun (WGS) entry which is preliminary data.</text>
</comment>
<reference evidence="2" key="1">
    <citation type="journal article" date="2013" name="Environ. Microbiol.">
        <title>Microbiota from the distal guts of lean and obese adolescents exhibit partial functional redundancy besides clear differences in community structure.</title>
        <authorList>
            <person name="Ferrer M."/>
            <person name="Ruiz A."/>
            <person name="Lanza F."/>
            <person name="Haange S.B."/>
            <person name="Oberbach A."/>
            <person name="Till H."/>
            <person name="Bargiela R."/>
            <person name="Campoy C."/>
            <person name="Segura M.T."/>
            <person name="Richter M."/>
            <person name="von Bergen M."/>
            <person name="Seifert J."/>
            <person name="Suarez A."/>
        </authorList>
    </citation>
    <scope>NUCLEOTIDE SEQUENCE</scope>
</reference>
<accession>K1TVA7</accession>
<feature type="non-terminal residue" evidence="2">
    <location>
        <position position="43"/>
    </location>
</feature>
<dbReference type="GO" id="GO:0006260">
    <property type="term" value="P:DNA replication"/>
    <property type="evidence" value="ECO:0007669"/>
    <property type="project" value="InterPro"/>
</dbReference>
<dbReference type="Gene3D" id="3.10.150.10">
    <property type="entry name" value="DNA Polymerase III, subunit A, domain 2"/>
    <property type="match status" value="1"/>
</dbReference>
<feature type="domain" description="DNA polymerase III beta sliding clamp central" evidence="1">
    <location>
        <begin position="1"/>
        <end position="43"/>
    </location>
</feature>
<keyword evidence="2" id="KW-0548">Nucleotidyltransferase</keyword>
<dbReference type="GO" id="GO:0003887">
    <property type="term" value="F:DNA-directed DNA polymerase activity"/>
    <property type="evidence" value="ECO:0007669"/>
    <property type="project" value="UniProtKB-EC"/>
</dbReference>
<dbReference type="InterPro" id="IPR022637">
    <property type="entry name" value="DNA_polIII_beta_cen"/>
</dbReference>
<dbReference type="EMBL" id="AJWY01004734">
    <property type="protein sequence ID" value="EKC71554.1"/>
    <property type="molecule type" value="Genomic_DNA"/>
</dbReference>
<dbReference type="GO" id="GO:0009360">
    <property type="term" value="C:DNA polymerase III complex"/>
    <property type="evidence" value="ECO:0007669"/>
    <property type="project" value="InterPro"/>
</dbReference>
<gene>
    <name evidence="2" type="ORF">LEA_07198</name>
</gene>
<dbReference type="GO" id="GO:0008408">
    <property type="term" value="F:3'-5' exonuclease activity"/>
    <property type="evidence" value="ECO:0007669"/>
    <property type="project" value="InterPro"/>
</dbReference>
<dbReference type="InterPro" id="IPR046938">
    <property type="entry name" value="DNA_clamp_sf"/>
</dbReference>
<dbReference type="SUPFAM" id="SSF55979">
    <property type="entry name" value="DNA clamp"/>
    <property type="match status" value="1"/>
</dbReference>
<organism evidence="2">
    <name type="scientific">human gut metagenome</name>
    <dbReference type="NCBI Taxonomy" id="408170"/>
    <lineage>
        <taxon>unclassified sequences</taxon>
        <taxon>metagenomes</taxon>
        <taxon>organismal metagenomes</taxon>
    </lineage>
</organism>
<sequence>MINQTNYAVSLLDTKPILTGELFDIENGGFNMVAIDGFRLAIR</sequence>
<dbReference type="EC" id="2.7.7.7" evidence="2"/>
<evidence type="ECO:0000259" key="1">
    <source>
        <dbReference type="Pfam" id="PF02767"/>
    </source>
</evidence>
<name>K1TVA7_9ZZZZ</name>
<proteinExistence type="predicted"/>
<protein>
    <submittedName>
        <fullName evidence="2">DNA polymerase III, beta chain</fullName>
        <ecNumber evidence="2">2.7.7.7</ecNumber>
    </submittedName>
</protein>
<keyword evidence="2" id="KW-0808">Transferase</keyword>